<keyword evidence="2" id="KW-0963">Cytoplasm</keyword>
<dbReference type="CDD" id="cd17536">
    <property type="entry name" value="REC_YesN-like"/>
    <property type="match status" value="1"/>
</dbReference>
<dbReference type="InterPro" id="IPR018060">
    <property type="entry name" value="HTH_AraC"/>
</dbReference>
<accession>A0ABW1V0V5</accession>
<dbReference type="Gene3D" id="1.10.10.60">
    <property type="entry name" value="Homeodomain-like"/>
    <property type="match status" value="2"/>
</dbReference>
<protein>
    <submittedName>
        <fullName evidence="11">Response regulator</fullName>
    </submittedName>
</protein>
<keyword evidence="5" id="KW-0805">Transcription regulation</keyword>
<evidence type="ECO:0000313" key="12">
    <source>
        <dbReference type="Proteomes" id="UP001596233"/>
    </source>
</evidence>
<keyword evidence="6" id="KW-0238">DNA-binding</keyword>
<dbReference type="InterPro" id="IPR051552">
    <property type="entry name" value="HptR"/>
</dbReference>
<dbReference type="RefSeq" id="WP_379230723.1">
    <property type="nucleotide sequence ID" value="NZ_JBHSTE010000001.1"/>
</dbReference>
<comment type="subcellular location">
    <subcellularLocation>
        <location evidence="1">Cytoplasm</location>
    </subcellularLocation>
</comment>
<dbReference type="Gene3D" id="3.40.50.2300">
    <property type="match status" value="1"/>
</dbReference>
<sequence length="524" mass="61193">MFKVMIVDDEPMIRQGLQSLIEWEHYQFEICAVASNGLEALEKYNELKPDLILIDIRMPMMDGLKTIGELRKLGANCKILILSGYGEFQYAQQAIRYHVDGYILKPIDEIELANFIDKISKALQAQQQEQEISEHTRSLLKEEWLKDFVSSELTEAELTSEHWQRLFSVQEKELTLLIIDTYSREHSLTIRNQIKQQLAELVQEEGWGEIVANDHLITILSYHVSLNSFKQERIVEQLRTACGERTFYLALKSEEEQTIAALYRHVPRMKELLKQRFFLAENALYEVSELEQLLKQPQLAEETSISEITEQASQRLLYSIDVGNKDVVNELIMQVDEQFRAHGMIEQHIKSNWAQLMTFVMNRLSALHPKLQLEQDLKVVTQLYLAHHNHLMLEQLKDQMHSIIERINKSENNNISVMKQMIDFIDRHYMEPLRLETMAEIFNYNSGYLGKLFKNHSGESFNTYLDHIRIERAIELLQEGKKVHQVAELVGYANVDYFHSKFKKYKGVSPSAYKPGGKQNTLKE</sequence>
<evidence type="ECO:0000256" key="6">
    <source>
        <dbReference type="ARBA" id="ARBA00023125"/>
    </source>
</evidence>
<feature type="domain" description="Response regulatory" evidence="10">
    <location>
        <begin position="3"/>
        <end position="120"/>
    </location>
</feature>
<keyword evidence="3 8" id="KW-0597">Phosphoprotein</keyword>
<dbReference type="Proteomes" id="UP001596233">
    <property type="component" value="Unassembled WGS sequence"/>
</dbReference>
<dbReference type="Pfam" id="PF12833">
    <property type="entry name" value="HTH_18"/>
    <property type="match status" value="1"/>
</dbReference>
<name>A0ABW1V0V5_9BACL</name>
<dbReference type="SUPFAM" id="SSF52172">
    <property type="entry name" value="CheY-like"/>
    <property type="match status" value="1"/>
</dbReference>
<dbReference type="SUPFAM" id="SSF46689">
    <property type="entry name" value="Homeodomain-like"/>
    <property type="match status" value="2"/>
</dbReference>
<dbReference type="Pfam" id="PF00072">
    <property type="entry name" value="Response_reg"/>
    <property type="match status" value="1"/>
</dbReference>
<keyword evidence="7" id="KW-0804">Transcription</keyword>
<dbReference type="SMART" id="SM00448">
    <property type="entry name" value="REC"/>
    <property type="match status" value="1"/>
</dbReference>
<evidence type="ECO:0000313" key="11">
    <source>
        <dbReference type="EMBL" id="MFC6331456.1"/>
    </source>
</evidence>
<reference evidence="12" key="1">
    <citation type="journal article" date="2019" name="Int. J. Syst. Evol. Microbiol.">
        <title>The Global Catalogue of Microorganisms (GCM) 10K type strain sequencing project: providing services to taxonomists for standard genome sequencing and annotation.</title>
        <authorList>
            <consortium name="The Broad Institute Genomics Platform"/>
            <consortium name="The Broad Institute Genome Sequencing Center for Infectious Disease"/>
            <person name="Wu L."/>
            <person name="Ma J."/>
        </authorList>
    </citation>
    <scope>NUCLEOTIDE SEQUENCE [LARGE SCALE GENOMIC DNA]</scope>
    <source>
        <strain evidence="12">PCU 280</strain>
    </source>
</reference>
<keyword evidence="12" id="KW-1185">Reference proteome</keyword>
<evidence type="ECO:0000256" key="5">
    <source>
        <dbReference type="ARBA" id="ARBA00023015"/>
    </source>
</evidence>
<evidence type="ECO:0000256" key="4">
    <source>
        <dbReference type="ARBA" id="ARBA00023012"/>
    </source>
</evidence>
<dbReference type="PROSITE" id="PS01124">
    <property type="entry name" value="HTH_ARAC_FAMILY_2"/>
    <property type="match status" value="1"/>
</dbReference>
<dbReference type="PANTHER" id="PTHR42713">
    <property type="entry name" value="HISTIDINE KINASE-RELATED"/>
    <property type="match status" value="1"/>
</dbReference>
<dbReference type="InterPro" id="IPR011006">
    <property type="entry name" value="CheY-like_superfamily"/>
</dbReference>
<dbReference type="InterPro" id="IPR001789">
    <property type="entry name" value="Sig_transdc_resp-reg_receiver"/>
</dbReference>
<dbReference type="EMBL" id="JBHSTE010000001">
    <property type="protein sequence ID" value="MFC6331456.1"/>
    <property type="molecule type" value="Genomic_DNA"/>
</dbReference>
<dbReference type="SMART" id="SM00342">
    <property type="entry name" value="HTH_ARAC"/>
    <property type="match status" value="1"/>
</dbReference>
<evidence type="ECO:0000256" key="1">
    <source>
        <dbReference type="ARBA" id="ARBA00004496"/>
    </source>
</evidence>
<dbReference type="PROSITE" id="PS00041">
    <property type="entry name" value="HTH_ARAC_FAMILY_1"/>
    <property type="match status" value="1"/>
</dbReference>
<evidence type="ECO:0000256" key="7">
    <source>
        <dbReference type="ARBA" id="ARBA00023163"/>
    </source>
</evidence>
<dbReference type="InterPro" id="IPR018062">
    <property type="entry name" value="HTH_AraC-typ_CS"/>
</dbReference>
<feature type="modified residue" description="4-aspartylphosphate" evidence="8">
    <location>
        <position position="55"/>
    </location>
</feature>
<dbReference type="InterPro" id="IPR009057">
    <property type="entry name" value="Homeodomain-like_sf"/>
</dbReference>
<comment type="caution">
    <text evidence="11">The sequence shown here is derived from an EMBL/GenBank/DDBJ whole genome shotgun (WGS) entry which is preliminary data.</text>
</comment>
<evidence type="ECO:0000259" key="9">
    <source>
        <dbReference type="PROSITE" id="PS01124"/>
    </source>
</evidence>
<evidence type="ECO:0000256" key="3">
    <source>
        <dbReference type="ARBA" id="ARBA00022553"/>
    </source>
</evidence>
<proteinExistence type="predicted"/>
<keyword evidence="4" id="KW-0902">Two-component regulatory system</keyword>
<evidence type="ECO:0000256" key="8">
    <source>
        <dbReference type="PROSITE-ProRule" id="PRU00169"/>
    </source>
</evidence>
<evidence type="ECO:0000259" key="10">
    <source>
        <dbReference type="PROSITE" id="PS50110"/>
    </source>
</evidence>
<dbReference type="PANTHER" id="PTHR42713:SF3">
    <property type="entry name" value="TRANSCRIPTIONAL REGULATORY PROTEIN HPTR"/>
    <property type="match status" value="1"/>
</dbReference>
<organism evidence="11 12">
    <name type="scientific">Paenibacillus septentrionalis</name>
    <dbReference type="NCBI Taxonomy" id="429342"/>
    <lineage>
        <taxon>Bacteria</taxon>
        <taxon>Bacillati</taxon>
        <taxon>Bacillota</taxon>
        <taxon>Bacilli</taxon>
        <taxon>Bacillales</taxon>
        <taxon>Paenibacillaceae</taxon>
        <taxon>Paenibacillus</taxon>
    </lineage>
</organism>
<feature type="domain" description="HTH araC/xylS-type" evidence="9">
    <location>
        <begin position="419"/>
        <end position="516"/>
    </location>
</feature>
<dbReference type="PROSITE" id="PS50110">
    <property type="entry name" value="RESPONSE_REGULATORY"/>
    <property type="match status" value="1"/>
</dbReference>
<evidence type="ECO:0000256" key="2">
    <source>
        <dbReference type="ARBA" id="ARBA00022490"/>
    </source>
</evidence>
<gene>
    <name evidence="11" type="ORF">ACFP56_02395</name>
</gene>